<evidence type="ECO:0000313" key="2">
    <source>
        <dbReference type="Proteomes" id="UP000261905"/>
    </source>
</evidence>
<organism evidence="1 2">
    <name type="scientific">Paenibacillus paeoniae</name>
    <dbReference type="NCBI Taxonomy" id="2292705"/>
    <lineage>
        <taxon>Bacteria</taxon>
        <taxon>Bacillati</taxon>
        <taxon>Bacillota</taxon>
        <taxon>Bacilli</taxon>
        <taxon>Bacillales</taxon>
        <taxon>Paenibacillaceae</taxon>
        <taxon>Paenibacillus</taxon>
    </lineage>
</organism>
<dbReference type="EMBL" id="QUBQ01000001">
    <property type="protein sequence ID" value="REK76074.1"/>
    <property type="molecule type" value="Genomic_DNA"/>
</dbReference>
<gene>
    <name evidence="1" type="ORF">DX130_03135</name>
</gene>
<accession>A0A371PIV7</accession>
<comment type="caution">
    <text evidence="1">The sequence shown here is derived from an EMBL/GenBank/DDBJ whole genome shotgun (WGS) entry which is preliminary data.</text>
</comment>
<keyword evidence="2" id="KW-1185">Reference proteome</keyword>
<protein>
    <submittedName>
        <fullName evidence="1">Uncharacterized protein</fullName>
    </submittedName>
</protein>
<dbReference type="Proteomes" id="UP000261905">
    <property type="component" value="Unassembled WGS sequence"/>
</dbReference>
<dbReference type="AlphaFoldDB" id="A0A371PIV7"/>
<proteinExistence type="predicted"/>
<reference evidence="1 2" key="1">
    <citation type="submission" date="2018-08" db="EMBL/GenBank/DDBJ databases">
        <title>Paenibacillus sp. M4BSY-1, whole genome shotgun sequence.</title>
        <authorList>
            <person name="Tuo L."/>
        </authorList>
    </citation>
    <scope>NUCLEOTIDE SEQUENCE [LARGE SCALE GENOMIC DNA]</scope>
    <source>
        <strain evidence="1 2">M4BSY-1</strain>
    </source>
</reference>
<evidence type="ECO:0000313" key="1">
    <source>
        <dbReference type="EMBL" id="REK76074.1"/>
    </source>
</evidence>
<sequence>MITMRYEKGMVKQFNRVVETLLDKEGAIYVPDHTGEKERTAAVKQWSRIALDVEFILTVASALKYRPATHEVWTILTGHNVFGQQFLSTWKLELLESLRQRFGDTYGREKTWKECLTFYSKLSPEYRLFSLYESEFQIQRPSIDWLRNEVVGVERKYTQLYNELTNLESFKNRVPYHSHSAGRLIRRNPRLWAIIKLLTKYPASSIPEVRSIVPGDYVVKRKKYDSYENLFSFYFSPEQMKLAAADEHFPTLSQKIRKERLGRRVSESERTDLAQEMGVKWQLQAKRTQVQDIYYSEGIQHVVGGVGTGKNSLIEEELFRIFRKESLSIQAGYMLSTVSRALDAHEVLTGFGIPSTAIIGTRDRSKHNSDYMMKKIKGCKSIGELDAFAETQAVASDSCLLLVRFGDRFQGIKRNTLPCQNYDLKVTCYPSHDSQDEIDEPKEKREPICPYFTSCGMMKGFRQMTKPGVWITTPYTFHSTHAPRMLTNRRTSIGEAMFNNLDLLFIDEVDETMGIFDSFCAEEITLSGDANAPLPRLQTIFSELGFNRQDKMSQQAFSSMVMGTLDTIKQIHVFNRFLQMNKPFIEGLSRNTFSLFQSANQFHSFFTWREENEGTASLRYFLTLLDDESIHSQPVSVPEKLAQQFLDLMKDIPPISSDENDMDRLDELEQSYLKILLDEETEWFGSVSVNLRRKTKELSAYKRSWLYLVFLSHLHAFEKHIRQLVHAYPFIKEDIPFDESFVSFFGPRSSLMKLLPKPSTGVSLGYRIVKKSKNSGYEIRATRYHGNTRLLLTEMNARMKSIKPKRILQDQQLVRIEGPSIIALSGTSVADESPHHHLPIRVSQTLKTSSPAPVIETFLSYVPDTTEYGTLAYVSGQYNQERKRALQKITNYHLPLFENELTHHENNDEPRKVLIVVASYEDGLVVAETMNQAHAWDKRFCCVVRPPEAAEYSYPFPTILRTEIEDIPDYGHDVVIAPIDVISRGYNIVQREPGRTHRSYFGSICLFIRPYYNVDDPINHFILMHQKEKQYRDELLQQGLQYETYIRRLRQKTQGFMRGLAGKPLYANLLTEKELSDLCWMTFVKVQQVIGRLLRGDTSARLIICDAKMTGIRSDQSFHQEDNTEFNIEGGSSNVPSSQTEISMIDVWKMNLEKLQRNNVYTSLYGPFLNSLFNIKEYQYSQLLLSNK</sequence>
<dbReference type="RefSeq" id="WP_116042758.1">
    <property type="nucleotide sequence ID" value="NZ_QUBQ01000001.1"/>
</dbReference>
<name>A0A371PIV7_9BACL</name>